<dbReference type="Proteomes" id="UP001214854">
    <property type="component" value="Unassembled WGS sequence"/>
</dbReference>
<accession>A0ABT5HYJ7</accession>
<evidence type="ECO:0000256" key="1">
    <source>
        <dbReference type="ARBA" id="ARBA00022649"/>
    </source>
</evidence>
<proteinExistence type="predicted"/>
<name>A0ABT5HYJ7_9CAUL</name>
<keyword evidence="1" id="KW-1277">Toxin-antitoxin system</keyword>
<dbReference type="InterPro" id="IPR035093">
    <property type="entry name" value="RelE/ParE_toxin_dom_sf"/>
</dbReference>
<sequence length="101" mass="11709">MSFILGTSAAEDLRSIVSYSRDRWGDDQARRYAAKLKQAIERLADGRGRFRDVSDMIDGLRVMRCEHHFIFGLVRENQPMLIVAILHERMDMLVKIGSRLE</sequence>
<dbReference type="EMBL" id="JAQQKX010000022">
    <property type="protein sequence ID" value="MDC7685152.1"/>
    <property type="molecule type" value="Genomic_DNA"/>
</dbReference>
<dbReference type="Pfam" id="PF05016">
    <property type="entry name" value="ParE_toxin"/>
    <property type="match status" value="1"/>
</dbReference>
<protein>
    <submittedName>
        <fullName evidence="2">Type II toxin-antitoxin system RelE/ParE family toxin</fullName>
    </submittedName>
</protein>
<comment type="caution">
    <text evidence="2">The sequence shown here is derived from an EMBL/GenBank/DDBJ whole genome shotgun (WGS) entry which is preliminary data.</text>
</comment>
<gene>
    <name evidence="2" type="ORF">PQU92_17855</name>
</gene>
<dbReference type="InterPro" id="IPR007712">
    <property type="entry name" value="RelE/ParE_toxin"/>
</dbReference>
<reference evidence="2 3" key="1">
    <citation type="submission" date="2023-01" db="EMBL/GenBank/DDBJ databases">
        <title>Novel species of the genus Asticcacaulis isolated from rivers.</title>
        <authorList>
            <person name="Lu H."/>
        </authorList>
    </citation>
    <scope>NUCLEOTIDE SEQUENCE [LARGE SCALE GENOMIC DNA]</scope>
    <source>
        <strain evidence="2 3">BYS171W</strain>
    </source>
</reference>
<dbReference type="Gene3D" id="3.30.2310.20">
    <property type="entry name" value="RelE-like"/>
    <property type="match status" value="1"/>
</dbReference>
<evidence type="ECO:0000313" key="3">
    <source>
        <dbReference type="Proteomes" id="UP001214854"/>
    </source>
</evidence>
<keyword evidence="3" id="KW-1185">Reference proteome</keyword>
<evidence type="ECO:0000313" key="2">
    <source>
        <dbReference type="EMBL" id="MDC7685152.1"/>
    </source>
</evidence>
<dbReference type="RefSeq" id="WP_272749658.1">
    <property type="nucleotide sequence ID" value="NZ_JAQQKX010000022.1"/>
</dbReference>
<organism evidence="2 3">
    <name type="scientific">Asticcacaulis aquaticus</name>
    <dbReference type="NCBI Taxonomy" id="2984212"/>
    <lineage>
        <taxon>Bacteria</taxon>
        <taxon>Pseudomonadati</taxon>
        <taxon>Pseudomonadota</taxon>
        <taxon>Alphaproteobacteria</taxon>
        <taxon>Caulobacterales</taxon>
        <taxon>Caulobacteraceae</taxon>
        <taxon>Asticcacaulis</taxon>
    </lineage>
</organism>